<reference evidence="2 3" key="1">
    <citation type="submission" date="2009-11" db="EMBL/GenBank/DDBJ databases">
        <title>Annotation of Allomyces macrogynus ATCC 38327.</title>
        <authorList>
            <consortium name="The Broad Institute Genome Sequencing Platform"/>
            <person name="Russ C."/>
            <person name="Cuomo C."/>
            <person name="Burger G."/>
            <person name="Gray M.W."/>
            <person name="Holland P.W.H."/>
            <person name="King N."/>
            <person name="Lang F.B.F."/>
            <person name="Roger A.J."/>
            <person name="Ruiz-Trillo I."/>
            <person name="Young S.K."/>
            <person name="Zeng Q."/>
            <person name="Gargeya S."/>
            <person name="Fitzgerald M."/>
            <person name="Haas B."/>
            <person name="Abouelleil A."/>
            <person name="Alvarado L."/>
            <person name="Arachchi H.M."/>
            <person name="Berlin A."/>
            <person name="Chapman S.B."/>
            <person name="Gearin G."/>
            <person name="Goldberg J."/>
            <person name="Griggs A."/>
            <person name="Gujja S."/>
            <person name="Hansen M."/>
            <person name="Heiman D."/>
            <person name="Howarth C."/>
            <person name="Larimer J."/>
            <person name="Lui A."/>
            <person name="MacDonald P.J.P."/>
            <person name="McCowen C."/>
            <person name="Montmayeur A."/>
            <person name="Murphy C."/>
            <person name="Neiman D."/>
            <person name="Pearson M."/>
            <person name="Priest M."/>
            <person name="Roberts A."/>
            <person name="Saif S."/>
            <person name="Shea T."/>
            <person name="Sisk P."/>
            <person name="Stolte C."/>
            <person name="Sykes S."/>
            <person name="Wortman J."/>
            <person name="Nusbaum C."/>
            <person name="Birren B."/>
        </authorList>
    </citation>
    <scope>NUCLEOTIDE SEQUENCE [LARGE SCALE GENOMIC DNA]</scope>
    <source>
        <strain evidence="2 3">ATCC 38327</strain>
    </source>
</reference>
<accession>A0A0L0T953</accession>
<feature type="compositionally biased region" description="Low complexity" evidence="1">
    <location>
        <begin position="61"/>
        <end position="84"/>
    </location>
</feature>
<feature type="compositionally biased region" description="Basic and acidic residues" evidence="1">
    <location>
        <begin position="134"/>
        <end position="160"/>
    </location>
</feature>
<dbReference type="GO" id="GO:0043625">
    <property type="term" value="C:delta DNA polymerase complex"/>
    <property type="evidence" value="ECO:0007669"/>
    <property type="project" value="TreeGrafter"/>
</dbReference>
<dbReference type="VEuPathDB" id="FungiDB:AMAG_15576"/>
<evidence type="ECO:0000256" key="1">
    <source>
        <dbReference type="SAM" id="MobiDB-lite"/>
    </source>
</evidence>
<dbReference type="OrthoDB" id="337486at2759"/>
<feature type="compositionally biased region" description="Low complexity" evidence="1">
    <location>
        <begin position="27"/>
        <end position="46"/>
    </location>
</feature>
<dbReference type="InterPro" id="IPR007218">
    <property type="entry name" value="DNA_pol_delta_4"/>
</dbReference>
<name>A0A0L0T953_ALLM3</name>
<dbReference type="GO" id="GO:0003887">
    <property type="term" value="F:DNA-directed DNA polymerase activity"/>
    <property type="evidence" value="ECO:0007669"/>
    <property type="project" value="TreeGrafter"/>
</dbReference>
<feature type="region of interest" description="Disordered" evidence="1">
    <location>
        <begin position="1"/>
        <end position="162"/>
    </location>
</feature>
<sequence>MSSNDRPRAATAAGKKSASPSPLRGKATTASSSAPRRAAPGSSNSAKKTSSGEQSIAHYFTSAKSTAPTTKKASSASSSSGKPTVETPHEESTKDDGELPHLTPTEAKDAVKHLPSPTKTPAAASTGKRPWVGGEKEAVDPPKRPRLRGAEDSRADRTKVATEPVPDISLDLDRAVAILHEHLTPLTRAKSTLASLRAFDLDLKYGPCVGIARLDRWNRAAKFHLAPPADLGPVLRAAAFVNKQDPRHPVWDAVPACDVLESLFAEYADVM</sequence>
<gene>
    <name evidence="2" type="ORF">AMAG_15576</name>
</gene>
<dbReference type="Pfam" id="PF04081">
    <property type="entry name" value="DNA_pol_delta_4"/>
    <property type="match status" value="1"/>
</dbReference>
<evidence type="ECO:0008006" key="4">
    <source>
        <dbReference type="Google" id="ProtNLM"/>
    </source>
</evidence>
<dbReference type="EMBL" id="GG745371">
    <property type="protein sequence ID" value="KNE71338.1"/>
    <property type="molecule type" value="Genomic_DNA"/>
</dbReference>
<dbReference type="GO" id="GO:0006261">
    <property type="term" value="P:DNA-templated DNA replication"/>
    <property type="evidence" value="ECO:0007669"/>
    <property type="project" value="TreeGrafter"/>
</dbReference>
<dbReference type="PANTHER" id="PTHR14303">
    <property type="entry name" value="DNA POLYMERASE DELTA SUBUNIT 4"/>
    <property type="match status" value="1"/>
</dbReference>
<protein>
    <recommendedName>
        <fullName evidence="4">DNA polymerase delta subunit 4</fullName>
    </recommendedName>
</protein>
<dbReference type="PANTHER" id="PTHR14303:SF0">
    <property type="entry name" value="DNA POLYMERASE DELTA SUBUNIT 4"/>
    <property type="match status" value="1"/>
</dbReference>
<proteinExistence type="predicted"/>
<dbReference type="AlphaFoldDB" id="A0A0L0T953"/>
<dbReference type="GO" id="GO:0000731">
    <property type="term" value="P:DNA synthesis involved in DNA repair"/>
    <property type="evidence" value="ECO:0007669"/>
    <property type="project" value="InterPro"/>
</dbReference>
<evidence type="ECO:0000313" key="2">
    <source>
        <dbReference type="EMBL" id="KNE71338.1"/>
    </source>
</evidence>
<reference evidence="3" key="2">
    <citation type="submission" date="2009-11" db="EMBL/GenBank/DDBJ databases">
        <title>The Genome Sequence of Allomyces macrogynus strain ATCC 38327.</title>
        <authorList>
            <consortium name="The Broad Institute Genome Sequencing Platform"/>
            <person name="Russ C."/>
            <person name="Cuomo C."/>
            <person name="Shea T."/>
            <person name="Young S.K."/>
            <person name="Zeng Q."/>
            <person name="Koehrsen M."/>
            <person name="Haas B."/>
            <person name="Borodovsky M."/>
            <person name="Guigo R."/>
            <person name="Alvarado L."/>
            <person name="Berlin A."/>
            <person name="Borenstein D."/>
            <person name="Chen Z."/>
            <person name="Engels R."/>
            <person name="Freedman E."/>
            <person name="Gellesch M."/>
            <person name="Goldberg J."/>
            <person name="Griggs A."/>
            <person name="Gujja S."/>
            <person name="Heiman D."/>
            <person name="Hepburn T."/>
            <person name="Howarth C."/>
            <person name="Jen D."/>
            <person name="Larson L."/>
            <person name="Lewis B."/>
            <person name="Mehta T."/>
            <person name="Park D."/>
            <person name="Pearson M."/>
            <person name="Roberts A."/>
            <person name="Saif S."/>
            <person name="Shenoy N."/>
            <person name="Sisk P."/>
            <person name="Stolte C."/>
            <person name="Sykes S."/>
            <person name="Walk T."/>
            <person name="White J."/>
            <person name="Yandava C."/>
            <person name="Burger G."/>
            <person name="Gray M.W."/>
            <person name="Holland P.W.H."/>
            <person name="King N."/>
            <person name="Lang F.B.F."/>
            <person name="Roger A.J."/>
            <person name="Ruiz-Trillo I."/>
            <person name="Lander E."/>
            <person name="Nusbaum C."/>
        </authorList>
    </citation>
    <scope>NUCLEOTIDE SEQUENCE [LARGE SCALE GENOMIC DNA]</scope>
    <source>
        <strain evidence="3">ATCC 38327</strain>
    </source>
</reference>
<keyword evidence="3" id="KW-1185">Reference proteome</keyword>
<dbReference type="eggNOG" id="ENOG502SC9I">
    <property type="taxonomic scope" value="Eukaryota"/>
</dbReference>
<feature type="compositionally biased region" description="Basic and acidic residues" evidence="1">
    <location>
        <begin position="87"/>
        <end position="99"/>
    </location>
</feature>
<dbReference type="STRING" id="578462.A0A0L0T953"/>
<organism evidence="2 3">
    <name type="scientific">Allomyces macrogynus (strain ATCC 38327)</name>
    <name type="common">Allomyces javanicus var. macrogynus</name>
    <dbReference type="NCBI Taxonomy" id="578462"/>
    <lineage>
        <taxon>Eukaryota</taxon>
        <taxon>Fungi</taxon>
        <taxon>Fungi incertae sedis</taxon>
        <taxon>Blastocladiomycota</taxon>
        <taxon>Blastocladiomycetes</taxon>
        <taxon>Blastocladiales</taxon>
        <taxon>Blastocladiaceae</taxon>
        <taxon>Allomyces</taxon>
    </lineage>
</organism>
<evidence type="ECO:0000313" key="3">
    <source>
        <dbReference type="Proteomes" id="UP000054350"/>
    </source>
</evidence>
<dbReference type="Proteomes" id="UP000054350">
    <property type="component" value="Unassembled WGS sequence"/>
</dbReference>